<keyword evidence="2" id="KW-0812">Transmembrane</keyword>
<proteinExistence type="predicted"/>
<feature type="compositionally biased region" description="Low complexity" evidence="4">
    <location>
        <begin position="220"/>
        <end position="259"/>
    </location>
</feature>
<reference evidence="5" key="1">
    <citation type="submission" date="2023-10" db="EMBL/GenBank/DDBJ databases">
        <authorList>
            <person name="Chen Y."/>
            <person name="Shah S."/>
            <person name="Dougan E. K."/>
            <person name="Thang M."/>
            <person name="Chan C."/>
        </authorList>
    </citation>
    <scope>NUCLEOTIDE SEQUENCE [LARGE SCALE GENOMIC DNA]</scope>
</reference>
<evidence type="ECO:0008006" key="7">
    <source>
        <dbReference type="Google" id="ProtNLM"/>
    </source>
</evidence>
<evidence type="ECO:0000313" key="6">
    <source>
        <dbReference type="Proteomes" id="UP001189429"/>
    </source>
</evidence>
<evidence type="ECO:0000256" key="4">
    <source>
        <dbReference type="SAM" id="MobiDB-lite"/>
    </source>
</evidence>
<accession>A0ABN9X7V5</accession>
<dbReference type="SUPFAM" id="SSF103506">
    <property type="entry name" value="Mitochondrial carrier"/>
    <property type="match status" value="1"/>
</dbReference>
<dbReference type="PANTHER" id="PTHR47567">
    <property type="entry name" value="MITOCHONDRIAL SUBSTRATE/SOLUTE CARRIER"/>
    <property type="match status" value="1"/>
</dbReference>
<comment type="caution">
    <text evidence="5">The sequence shown here is derived from an EMBL/GenBank/DDBJ whole genome shotgun (WGS) entry which is preliminary data.</text>
</comment>
<name>A0ABN9X7V5_9DINO</name>
<comment type="subcellular location">
    <subcellularLocation>
        <location evidence="1">Membrane</location>
    </subcellularLocation>
</comment>
<evidence type="ECO:0000256" key="3">
    <source>
        <dbReference type="ARBA" id="ARBA00023136"/>
    </source>
</evidence>
<evidence type="ECO:0000313" key="5">
    <source>
        <dbReference type="EMBL" id="CAK0895520.1"/>
    </source>
</evidence>
<organism evidence="5 6">
    <name type="scientific">Prorocentrum cordatum</name>
    <dbReference type="NCBI Taxonomy" id="2364126"/>
    <lineage>
        <taxon>Eukaryota</taxon>
        <taxon>Sar</taxon>
        <taxon>Alveolata</taxon>
        <taxon>Dinophyceae</taxon>
        <taxon>Prorocentrales</taxon>
        <taxon>Prorocentraceae</taxon>
        <taxon>Prorocentrum</taxon>
    </lineage>
</organism>
<dbReference type="EMBL" id="CAUYUJ010020054">
    <property type="protein sequence ID" value="CAK0895520.1"/>
    <property type="molecule type" value="Genomic_DNA"/>
</dbReference>
<dbReference type="InterPro" id="IPR023395">
    <property type="entry name" value="MCP_dom_sf"/>
</dbReference>
<dbReference type="Proteomes" id="UP001189429">
    <property type="component" value="Unassembled WGS sequence"/>
</dbReference>
<evidence type="ECO:0000256" key="2">
    <source>
        <dbReference type="ARBA" id="ARBA00022692"/>
    </source>
</evidence>
<gene>
    <name evidence="5" type="ORF">PCOR1329_LOCUS74246</name>
</gene>
<sequence length="645" mass="70017">MGDDGPAGAPPAVGQHVNLAGTGQRWTGQKFGAIVVDVRGSDGTVKVRYTDGGFKRFGLEEFRALASVPEPKSSLDNWQVGQHVHIAGTGQWWAGSGFGAKIVDVRKSDATVKVRYTDGGFKRFKVEEFAALVSEQQAAPAMWEEWHSASQEGEVSELRRLHDGVMLATRTKGDLEYAAELKEKFEALATKEDALQSLRSLLVEAVNRGDYIGERTGCRPSSWRGRAARSWPAPRSSPRGAPRARRSAGPCTKPGQRPQRGGRGPMAMSLQIGSLMWLRTTMNYQYRYGMSMRQALSTLYAEGGVPRFYRGLGPALLQGPMLRFGDTATNAGVLALFDNMDMGWCPTWFKTLFTRSTHSDGPASNTRVEMRWCAECPVGGTCVCFGVRAGVHGCVCLVTATLGDEWRYGDSFPKQLFGTFSAAGGVPPISGNTPTVESRRTLRSSVPNRDLALQCRLAAQNPKYWEPNSPLAQLAGEFASSLAATGRIALLPVDTLKVVMQVEGKKGIPTLLAKWNRSGARVLFHGGVASSAATFVSHYPWFTVFNILNDRIPNYSERPWQLARNAGIGFCASVCSDTVSNSLRVMKTCRQAGDLGYGAIVQKVIKADGVGGFFVRGLATRITANGISGIAFSVLYKSFEEQLAR</sequence>
<dbReference type="Gene3D" id="1.50.40.10">
    <property type="entry name" value="Mitochondrial carrier domain"/>
    <property type="match status" value="1"/>
</dbReference>
<protein>
    <recommendedName>
        <fullName evidence="7">ADP,ATP carrier protein</fullName>
    </recommendedName>
</protein>
<keyword evidence="3" id="KW-0472">Membrane</keyword>
<dbReference type="PANTHER" id="PTHR47567:SF1">
    <property type="entry name" value="NAD-DEPENDENT EPIMERASE_DEHYDRATASE DOMAIN-CONTAINING PROTEIN"/>
    <property type="match status" value="1"/>
</dbReference>
<feature type="region of interest" description="Disordered" evidence="4">
    <location>
        <begin position="220"/>
        <end position="266"/>
    </location>
</feature>
<keyword evidence="6" id="KW-1185">Reference proteome</keyword>
<evidence type="ECO:0000256" key="1">
    <source>
        <dbReference type="ARBA" id="ARBA00004370"/>
    </source>
</evidence>